<protein>
    <submittedName>
        <fullName evidence="1">Uncharacterized protein</fullName>
    </submittedName>
</protein>
<evidence type="ECO:0000313" key="1">
    <source>
        <dbReference type="EMBL" id="GBM51104.1"/>
    </source>
</evidence>
<organism evidence="1 2">
    <name type="scientific">Araneus ventricosus</name>
    <name type="common">Orbweaver spider</name>
    <name type="synonym">Epeira ventricosa</name>
    <dbReference type="NCBI Taxonomy" id="182803"/>
    <lineage>
        <taxon>Eukaryota</taxon>
        <taxon>Metazoa</taxon>
        <taxon>Ecdysozoa</taxon>
        <taxon>Arthropoda</taxon>
        <taxon>Chelicerata</taxon>
        <taxon>Arachnida</taxon>
        <taxon>Araneae</taxon>
        <taxon>Araneomorphae</taxon>
        <taxon>Entelegynae</taxon>
        <taxon>Araneoidea</taxon>
        <taxon>Araneidae</taxon>
        <taxon>Araneus</taxon>
    </lineage>
</organism>
<comment type="caution">
    <text evidence="1">The sequence shown here is derived from an EMBL/GenBank/DDBJ whole genome shotgun (WGS) entry which is preliminary data.</text>
</comment>
<reference evidence="1 2" key="1">
    <citation type="journal article" date="2019" name="Sci. Rep.">
        <title>Orb-weaving spider Araneus ventricosus genome elucidates the spidroin gene catalogue.</title>
        <authorList>
            <person name="Kono N."/>
            <person name="Nakamura H."/>
            <person name="Ohtoshi R."/>
            <person name="Moran D.A.P."/>
            <person name="Shinohara A."/>
            <person name="Yoshida Y."/>
            <person name="Fujiwara M."/>
            <person name="Mori M."/>
            <person name="Tomita M."/>
            <person name="Arakawa K."/>
        </authorList>
    </citation>
    <scope>NUCLEOTIDE SEQUENCE [LARGE SCALE GENOMIC DNA]</scope>
</reference>
<keyword evidence="2" id="KW-1185">Reference proteome</keyword>
<dbReference type="AlphaFoldDB" id="A0A4Y2GGF9"/>
<evidence type="ECO:0000313" key="2">
    <source>
        <dbReference type="Proteomes" id="UP000499080"/>
    </source>
</evidence>
<dbReference type="Proteomes" id="UP000499080">
    <property type="component" value="Unassembled WGS sequence"/>
</dbReference>
<accession>A0A4Y2GGF9</accession>
<sequence>MIRRVRQNGRPNFELGVKGSKHLARQTKKQCVEHVILGKKVNHHPVITISSRPCENNWEDADFKETKMSNQRCNAASTDSTPHFTKVTLKSSSYG</sequence>
<proteinExistence type="predicted"/>
<dbReference type="EMBL" id="BGPR01001323">
    <property type="protein sequence ID" value="GBM51104.1"/>
    <property type="molecule type" value="Genomic_DNA"/>
</dbReference>
<name>A0A4Y2GGF9_ARAVE</name>
<gene>
    <name evidence="1" type="ORF">AVEN_275296_1</name>
</gene>